<dbReference type="Proteomes" id="UP001159659">
    <property type="component" value="Unassembled WGS sequence"/>
</dbReference>
<accession>A0AAV0U048</accession>
<name>A0AAV0U048_9STRA</name>
<comment type="caution">
    <text evidence="3">The sequence shown here is derived from an EMBL/GenBank/DDBJ whole genome shotgun (WGS) entry which is preliminary data.</text>
</comment>
<evidence type="ECO:0000313" key="4">
    <source>
        <dbReference type="Proteomes" id="UP001157938"/>
    </source>
</evidence>
<evidence type="ECO:0000313" key="3">
    <source>
        <dbReference type="EMBL" id="CAI5730381.1"/>
    </source>
</evidence>
<feature type="domain" description="Helicase-associated" evidence="1">
    <location>
        <begin position="3"/>
        <end position="65"/>
    </location>
</feature>
<reference evidence="3" key="2">
    <citation type="submission" date="2022-12" db="EMBL/GenBank/DDBJ databases">
        <authorList>
            <person name="Webb A."/>
        </authorList>
    </citation>
    <scope>NUCLEOTIDE SEQUENCE</scope>
    <source>
        <strain evidence="3">Pf2</strain>
    </source>
</reference>
<evidence type="ECO:0000259" key="1">
    <source>
        <dbReference type="Pfam" id="PF03457"/>
    </source>
</evidence>
<dbReference type="Pfam" id="PF03457">
    <property type="entry name" value="HA"/>
    <property type="match status" value="1"/>
</dbReference>
<organism evidence="3 5">
    <name type="scientific">Peronospora farinosa</name>
    <dbReference type="NCBI Taxonomy" id="134698"/>
    <lineage>
        <taxon>Eukaryota</taxon>
        <taxon>Sar</taxon>
        <taxon>Stramenopiles</taxon>
        <taxon>Oomycota</taxon>
        <taxon>Peronosporomycetes</taxon>
        <taxon>Peronosporales</taxon>
        <taxon>Peronosporaceae</taxon>
        <taxon>Peronospora</taxon>
    </lineage>
</organism>
<dbReference type="Proteomes" id="UP001157938">
    <property type="component" value="Unassembled WGS sequence"/>
</dbReference>
<evidence type="ECO:0000313" key="5">
    <source>
        <dbReference type="Proteomes" id="UP001159659"/>
    </source>
</evidence>
<dbReference type="AlphaFoldDB" id="A0AAV0U048"/>
<keyword evidence="4" id="KW-1185">Reference proteome</keyword>
<sequence length="174" mass="20300">MSAIKTYKSMHGDLLMPVIFKVPERHDAWPQLTWGYKLGYWTSELRRNKEKLLAYQVRDLEALDFSWSAGEARWNHYFLPAMQRYRELHGSAQVPQSFVVPCDDLKWPAKLGGYRLGQKVNNLRCGNALDTTSNDEMWQEVELICKNWVMLETLHEVEASGILHDEEVDKQSID</sequence>
<reference evidence="2 4" key="1">
    <citation type="submission" date="2021-11" db="EMBL/GenBank/DDBJ databases">
        <authorList>
            <person name="Islam A."/>
            <person name="Islam S."/>
            <person name="Flora M.S."/>
            <person name="Rahman M."/>
            <person name="Ziaur R.M."/>
            <person name="Epstein J.H."/>
            <person name="Hassan M."/>
            <person name="Klassen M."/>
            <person name="Woodard K."/>
            <person name="Webb A."/>
            <person name="Webby R.J."/>
            <person name="El Zowalaty M.E."/>
        </authorList>
    </citation>
    <scope>NUCLEOTIDE SEQUENCE [LARGE SCALE GENOMIC DNA]</scope>
    <source>
        <strain evidence="2">Pf1</strain>
    </source>
</reference>
<gene>
    <name evidence="2" type="ORF">PFR001_LOCUS4812</name>
    <name evidence="3" type="ORF">PFR002_LOCUS6268</name>
</gene>
<dbReference type="EMBL" id="CAKLBC010001059">
    <property type="protein sequence ID" value="CAH0489400.1"/>
    <property type="molecule type" value="Genomic_DNA"/>
</dbReference>
<dbReference type="PANTHER" id="PTHR37066">
    <property type="entry name" value="HELICASE-ASSOCIATED"/>
    <property type="match status" value="1"/>
</dbReference>
<dbReference type="EMBL" id="CANTFK010000838">
    <property type="protein sequence ID" value="CAI5730381.1"/>
    <property type="molecule type" value="Genomic_DNA"/>
</dbReference>
<evidence type="ECO:0000313" key="2">
    <source>
        <dbReference type="EMBL" id="CAH0489400.1"/>
    </source>
</evidence>
<dbReference type="PANTHER" id="PTHR37066:SF1">
    <property type="entry name" value="LNS2_PITP DOMAIN-CONTAINING PROTEIN"/>
    <property type="match status" value="1"/>
</dbReference>
<protein>
    <recommendedName>
        <fullName evidence="1">Helicase-associated domain-containing protein</fullName>
    </recommendedName>
</protein>
<proteinExistence type="predicted"/>
<dbReference type="InterPro" id="IPR005114">
    <property type="entry name" value="Helicase_assoc"/>
</dbReference>